<dbReference type="EMBL" id="CAJMWS010000189">
    <property type="protein sequence ID" value="CAE6376660.1"/>
    <property type="molecule type" value="Genomic_DNA"/>
</dbReference>
<dbReference type="PANTHER" id="PTHR22838">
    <property type="entry name" value="WD REPEAT PROTEIN 26-RELATED"/>
    <property type="match status" value="1"/>
</dbReference>
<dbReference type="Proteomes" id="UP000663846">
    <property type="component" value="Unassembled WGS sequence"/>
</dbReference>
<keyword evidence="1 3" id="KW-0853">WD repeat</keyword>
<dbReference type="InterPro" id="IPR051350">
    <property type="entry name" value="WD_repeat-ST_regulator"/>
</dbReference>
<proteinExistence type="predicted"/>
<dbReference type="AlphaFoldDB" id="A0A8H2WFV6"/>
<gene>
    <name evidence="4" type="ORF">RDB_LOCUS30006</name>
</gene>
<name>A0A8H2WFV6_9AGAM</name>
<organism evidence="4 5">
    <name type="scientific">Rhizoctonia solani</name>
    <dbReference type="NCBI Taxonomy" id="456999"/>
    <lineage>
        <taxon>Eukaryota</taxon>
        <taxon>Fungi</taxon>
        <taxon>Dikarya</taxon>
        <taxon>Basidiomycota</taxon>
        <taxon>Agaricomycotina</taxon>
        <taxon>Agaricomycetes</taxon>
        <taxon>Cantharellales</taxon>
        <taxon>Ceratobasidiaceae</taxon>
        <taxon>Rhizoctonia</taxon>
    </lineage>
</organism>
<reference evidence="4" key="1">
    <citation type="submission" date="2021-01" db="EMBL/GenBank/DDBJ databases">
        <authorList>
            <person name="Kaushik A."/>
        </authorList>
    </citation>
    <scope>NUCLEOTIDE SEQUENCE</scope>
    <source>
        <strain evidence="4">AG1-1C</strain>
    </source>
</reference>
<evidence type="ECO:0000256" key="2">
    <source>
        <dbReference type="ARBA" id="ARBA00022737"/>
    </source>
</evidence>
<dbReference type="GO" id="GO:0034657">
    <property type="term" value="C:GID complex"/>
    <property type="evidence" value="ECO:0007669"/>
    <property type="project" value="TreeGrafter"/>
</dbReference>
<dbReference type="InterPro" id="IPR011047">
    <property type="entry name" value="Quinoprotein_ADH-like_sf"/>
</dbReference>
<evidence type="ECO:0000256" key="3">
    <source>
        <dbReference type="PROSITE-ProRule" id="PRU00221"/>
    </source>
</evidence>
<dbReference type="PROSITE" id="PS50082">
    <property type="entry name" value="WD_REPEATS_2"/>
    <property type="match status" value="1"/>
</dbReference>
<dbReference type="SUPFAM" id="SSF50998">
    <property type="entry name" value="Quinoprotein alcohol dehydrogenase-like"/>
    <property type="match status" value="1"/>
</dbReference>
<dbReference type="Pfam" id="PF00400">
    <property type="entry name" value="WD40"/>
    <property type="match status" value="1"/>
</dbReference>
<dbReference type="InterPro" id="IPR001680">
    <property type="entry name" value="WD40_rpt"/>
</dbReference>
<dbReference type="Gene3D" id="2.130.10.10">
    <property type="entry name" value="YVTN repeat-like/Quinoprotein amine dehydrogenase"/>
    <property type="match status" value="2"/>
</dbReference>
<dbReference type="SMART" id="SM00320">
    <property type="entry name" value="WD40"/>
    <property type="match status" value="4"/>
</dbReference>
<evidence type="ECO:0000313" key="4">
    <source>
        <dbReference type="EMBL" id="CAE6376660.1"/>
    </source>
</evidence>
<evidence type="ECO:0000256" key="1">
    <source>
        <dbReference type="ARBA" id="ARBA00022574"/>
    </source>
</evidence>
<dbReference type="InterPro" id="IPR015943">
    <property type="entry name" value="WD40/YVTN_repeat-like_dom_sf"/>
</dbReference>
<dbReference type="PANTHER" id="PTHR22838:SF0">
    <property type="entry name" value="WD REPEAT-CONTAINING PROTEIN 26"/>
    <property type="match status" value="1"/>
</dbReference>
<keyword evidence="2" id="KW-0677">Repeat</keyword>
<accession>A0A8H2WFV6</accession>
<evidence type="ECO:0000313" key="5">
    <source>
        <dbReference type="Proteomes" id="UP000663846"/>
    </source>
</evidence>
<comment type="caution">
    <text evidence="4">The sequence shown here is derived from an EMBL/GenBank/DDBJ whole genome shotgun (WGS) entry which is preliminary data.</text>
</comment>
<feature type="repeat" description="WD" evidence="3">
    <location>
        <begin position="13"/>
        <end position="54"/>
    </location>
</feature>
<protein>
    <submittedName>
        <fullName evidence="4">Uncharacterized protein</fullName>
    </submittedName>
</protein>
<dbReference type="GO" id="GO:0043161">
    <property type="term" value="P:proteasome-mediated ubiquitin-dependent protein catabolic process"/>
    <property type="evidence" value="ECO:0007669"/>
    <property type="project" value="TreeGrafter"/>
</dbReference>
<sequence>MPKLRTQLMSKLPSQHIGQAGHLQFSPDGQHVATCGWDRAAYVWKGQNENAESSMEFKIIGRLVHPGMPDVADVRQVAWSPSGDQLVTQYRGSIALWNPKKNLYYQKHIVRRQYVQSVLWMPLGSGFLSSEWQISQDMQAKEPMNHATTIQGSVLVQFDNAGRQVEDQTHVLSWLQIWDLSIMPNEKKLVAVASLIQSREGHKPINANHQKRILIYNFETRTVESQMPLMVDVRGITLGKAGNIDRALVSYENNAPQTWHIEQGNGEHKSQLKLIKTYYPKPPVEFAGISYFGTLGKNTWVLATSRAGEIYIWDPPSGNLIHTHVAASNQELTGLARNPKSSGNSFMFASAMLDGTVNIWTTIIEPTSSTSSNTDQAPKSE</sequence>